<sequence>MQNRFPLIILFVLFSSFLFSCGNEQQAYVPRPKGFNRIDLPAQTYQKLTEKHPYTFEYSKSARVVPDTFATAQKDWIFIYYPQFKANIQLTYKDINNDPKRLQDYINDSFKLTGKHQVRASSIQAQKLVTTNDLTAMIFKIEGDVPSPYQFYTTDSTKHFLRGAIYFSTATKNDSLAPVVNFIQKDMVHLLNTLQWR</sequence>
<accession>A0ABR9WJI3</accession>
<comment type="caution">
    <text evidence="2">The sequence shown here is derived from an EMBL/GenBank/DDBJ whole genome shotgun (WGS) entry which is preliminary data.</text>
</comment>
<dbReference type="Proteomes" id="UP000634134">
    <property type="component" value="Unassembled WGS sequence"/>
</dbReference>
<dbReference type="RefSeq" id="WP_194123088.1">
    <property type="nucleotide sequence ID" value="NZ_JACYGY010000001.1"/>
</dbReference>
<feature type="signal peptide" evidence="1">
    <location>
        <begin position="1"/>
        <end position="27"/>
    </location>
</feature>
<gene>
    <name evidence="2" type="primary">gldD</name>
    <name evidence="2" type="ORF">IEE83_24525</name>
</gene>
<protein>
    <submittedName>
        <fullName evidence="2">Gliding motility lipoprotein GldD</fullName>
    </submittedName>
</protein>
<keyword evidence="2" id="KW-0449">Lipoprotein</keyword>
<feature type="chain" id="PRO_5046187396" evidence="1">
    <location>
        <begin position="28"/>
        <end position="197"/>
    </location>
</feature>
<dbReference type="EMBL" id="JACYGY010000001">
    <property type="protein sequence ID" value="MBE9465061.1"/>
    <property type="molecule type" value="Genomic_DNA"/>
</dbReference>
<organism evidence="2 3">
    <name type="scientific">Dyadobacter subterraneus</name>
    <dbReference type="NCBI Taxonomy" id="2773304"/>
    <lineage>
        <taxon>Bacteria</taxon>
        <taxon>Pseudomonadati</taxon>
        <taxon>Bacteroidota</taxon>
        <taxon>Cytophagia</taxon>
        <taxon>Cytophagales</taxon>
        <taxon>Spirosomataceae</taxon>
        <taxon>Dyadobacter</taxon>
    </lineage>
</organism>
<evidence type="ECO:0000313" key="2">
    <source>
        <dbReference type="EMBL" id="MBE9465061.1"/>
    </source>
</evidence>
<reference evidence="3" key="1">
    <citation type="submission" date="2023-07" db="EMBL/GenBank/DDBJ databases">
        <title>Dyadobacter sp. nov 'subterranea' isolated from contaminted grondwater.</title>
        <authorList>
            <person name="Szabo I."/>
            <person name="Al-Omari J."/>
            <person name="Szerdahelyi S.G."/>
            <person name="Rado J."/>
        </authorList>
    </citation>
    <scope>NUCLEOTIDE SEQUENCE [LARGE SCALE GENOMIC DNA]</scope>
    <source>
        <strain evidence="3">UP-52</strain>
    </source>
</reference>
<proteinExistence type="predicted"/>
<evidence type="ECO:0000313" key="3">
    <source>
        <dbReference type="Proteomes" id="UP000634134"/>
    </source>
</evidence>
<dbReference type="NCBIfam" id="TIGR03512">
    <property type="entry name" value="GldD_lipo"/>
    <property type="match status" value="1"/>
</dbReference>
<keyword evidence="3" id="KW-1185">Reference proteome</keyword>
<evidence type="ECO:0000256" key="1">
    <source>
        <dbReference type="SAM" id="SignalP"/>
    </source>
</evidence>
<dbReference type="InterPro" id="IPR019850">
    <property type="entry name" value="GldD-like"/>
</dbReference>
<keyword evidence="1" id="KW-0732">Signal</keyword>
<dbReference type="Pfam" id="PF25593">
    <property type="entry name" value="GldD_lipo"/>
    <property type="match status" value="1"/>
</dbReference>
<name>A0ABR9WJI3_9BACT</name>
<dbReference type="PROSITE" id="PS51257">
    <property type="entry name" value="PROKAR_LIPOPROTEIN"/>
    <property type="match status" value="1"/>
</dbReference>